<reference evidence="1 2" key="1">
    <citation type="submission" date="2019-04" db="EMBL/GenBank/DDBJ databases">
        <title>An improved genome assembly and genetic linkage map for asparagus bean, Vigna unguiculata ssp. sesquipedialis.</title>
        <authorList>
            <person name="Xia Q."/>
            <person name="Zhang R."/>
            <person name="Dong Y."/>
        </authorList>
    </citation>
    <scope>NUCLEOTIDE SEQUENCE [LARGE SCALE GENOMIC DNA]</scope>
    <source>
        <tissue evidence="1">Leaf</tissue>
    </source>
</reference>
<gene>
    <name evidence="1" type="ORF">DEO72_LG3g2458</name>
</gene>
<dbReference type="AlphaFoldDB" id="A0A4D6LHA8"/>
<accession>A0A4D6LHA8</accession>
<dbReference type="Proteomes" id="UP000501690">
    <property type="component" value="Linkage Group LG3"/>
</dbReference>
<protein>
    <submittedName>
        <fullName evidence="1">Uncharacterized protein</fullName>
    </submittedName>
</protein>
<evidence type="ECO:0000313" key="1">
    <source>
        <dbReference type="EMBL" id="QCD87918.1"/>
    </source>
</evidence>
<organism evidence="1 2">
    <name type="scientific">Vigna unguiculata</name>
    <name type="common">Cowpea</name>
    <dbReference type="NCBI Taxonomy" id="3917"/>
    <lineage>
        <taxon>Eukaryota</taxon>
        <taxon>Viridiplantae</taxon>
        <taxon>Streptophyta</taxon>
        <taxon>Embryophyta</taxon>
        <taxon>Tracheophyta</taxon>
        <taxon>Spermatophyta</taxon>
        <taxon>Magnoliopsida</taxon>
        <taxon>eudicotyledons</taxon>
        <taxon>Gunneridae</taxon>
        <taxon>Pentapetalae</taxon>
        <taxon>rosids</taxon>
        <taxon>fabids</taxon>
        <taxon>Fabales</taxon>
        <taxon>Fabaceae</taxon>
        <taxon>Papilionoideae</taxon>
        <taxon>50 kb inversion clade</taxon>
        <taxon>NPAAA clade</taxon>
        <taxon>indigoferoid/millettioid clade</taxon>
        <taxon>Phaseoleae</taxon>
        <taxon>Vigna</taxon>
    </lineage>
</organism>
<proteinExistence type="predicted"/>
<dbReference type="EMBL" id="CP039347">
    <property type="protein sequence ID" value="QCD87918.1"/>
    <property type="molecule type" value="Genomic_DNA"/>
</dbReference>
<evidence type="ECO:0000313" key="2">
    <source>
        <dbReference type="Proteomes" id="UP000501690"/>
    </source>
</evidence>
<name>A0A4D6LHA8_VIGUN</name>
<sequence length="161" mass="17980">MVERGEKESEGCHCGVLEKDEFQKKKTESGLRKELEFLEEKRKVLGYHKARVRRSVGARISRLAVISVILGDSSFPAQFSGFCYEPPGGEELPPGDATLSWYRDKRFCLVLIHRLAAPYLPPSDKEVCATGDKITKGVPALRGAWRQGMLHQAIDSITMGM</sequence>
<keyword evidence="2" id="KW-1185">Reference proteome</keyword>